<protein>
    <submittedName>
        <fullName evidence="1">Uncharacterized protein</fullName>
    </submittedName>
</protein>
<sequence>MYEFPSALLIQLIFERCTGTDKGRFMGLKEIYIRRVVEREHEKISGKR</sequence>
<evidence type="ECO:0000313" key="2">
    <source>
        <dbReference type="Proteomes" id="UP000003561"/>
    </source>
</evidence>
<gene>
    <name evidence="1" type="ORF">ROSEINA2194_04157</name>
</gene>
<comment type="caution">
    <text evidence="1">The sequence shown here is derived from an EMBL/GenBank/DDBJ whole genome shotgun (WGS) entry which is preliminary data.</text>
</comment>
<reference evidence="1 2" key="2">
    <citation type="submission" date="2009-03" db="EMBL/GenBank/DDBJ databases">
        <title>Draft genome sequence of Roseburia inulinivorans (DSM 16841).</title>
        <authorList>
            <person name="Sudarsanam P."/>
            <person name="Ley R."/>
            <person name="Guruge J."/>
            <person name="Turnbaugh P.J."/>
            <person name="Mahowald M."/>
            <person name="Liep D."/>
            <person name="Gordon J."/>
        </authorList>
    </citation>
    <scope>NUCLEOTIDE SEQUENCE [LARGE SCALE GENOMIC DNA]</scope>
    <source>
        <strain evidence="1 2">DSM 16841</strain>
    </source>
</reference>
<dbReference type="Proteomes" id="UP000003561">
    <property type="component" value="Unassembled WGS sequence"/>
</dbReference>
<evidence type="ECO:0000313" key="1">
    <source>
        <dbReference type="EMBL" id="EEG92066.1"/>
    </source>
</evidence>
<reference evidence="1 2" key="1">
    <citation type="submission" date="2009-02" db="EMBL/GenBank/DDBJ databases">
        <authorList>
            <person name="Fulton L."/>
            <person name="Clifton S."/>
            <person name="Fulton B."/>
            <person name="Xu J."/>
            <person name="Minx P."/>
            <person name="Pepin K.H."/>
            <person name="Johnson M."/>
            <person name="Bhonagiri V."/>
            <person name="Nash W.E."/>
            <person name="Mardis E.R."/>
            <person name="Wilson R.K."/>
        </authorList>
    </citation>
    <scope>NUCLEOTIDE SEQUENCE [LARGE SCALE GENOMIC DNA]</scope>
    <source>
        <strain evidence="1 2">DSM 16841</strain>
    </source>
</reference>
<dbReference type="AlphaFoldDB" id="C0FZG0"/>
<accession>C0FZG0</accession>
<dbReference type="EMBL" id="ACFY01000165">
    <property type="protein sequence ID" value="EEG92066.1"/>
    <property type="molecule type" value="Genomic_DNA"/>
</dbReference>
<name>C0FZG0_9FIRM</name>
<proteinExistence type="predicted"/>
<organism evidence="1 2">
    <name type="scientific">Roseburia inulinivorans DSM 16841</name>
    <dbReference type="NCBI Taxonomy" id="622312"/>
    <lineage>
        <taxon>Bacteria</taxon>
        <taxon>Bacillati</taxon>
        <taxon>Bacillota</taxon>
        <taxon>Clostridia</taxon>
        <taxon>Lachnospirales</taxon>
        <taxon>Lachnospiraceae</taxon>
        <taxon>Roseburia</taxon>
    </lineage>
</organism>